<dbReference type="Pfam" id="PF22461">
    <property type="entry name" value="SLBB_2"/>
    <property type="match status" value="2"/>
</dbReference>
<sequence>MTLELRIYRLFSLTLCVLYFAVGCKHVAEREEFDPRKVEESLLHQEAFQSLETKRKLDPSNLHPSEVPYEIGVGDWVEIEITGVAGSRSETFVMPDGRVYYDLAGGVKADGLTVKELSQALEKALRRDYSSPSVNVTLREVRSRRAWLLGRLNKPGLYPLSQPTTLLEGISLAGGLFTSRFSGSTEELADLGNSFVLRDGQVLPVDLLALIKSGDMSQNIYLEDGDYVYLPSSLSQNVHVLGAVMQPQAIGYKDKINIVAAIAHAKGPSPDANLDRVLIIRGSLSEPKVAVVDFKAILAGRATNVELRPFDIVWVPDRPFKKLETYFWLIFDAAATTIAVNEGANSVETIDGVSPNISISIGE</sequence>
<evidence type="ECO:0000256" key="13">
    <source>
        <dbReference type="ARBA" id="ARBA00023237"/>
    </source>
</evidence>
<keyword evidence="8" id="KW-0625">Polysaccharide transport</keyword>
<name>A0ABU1AG53_9BACT</name>
<keyword evidence="6" id="KW-0812">Transmembrane</keyword>
<evidence type="ECO:0000256" key="9">
    <source>
        <dbReference type="ARBA" id="ARBA00023065"/>
    </source>
</evidence>
<keyword evidence="14" id="KW-0449">Lipoprotein</keyword>
<dbReference type="Proteomes" id="UP001243717">
    <property type="component" value="Unassembled WGS sequence"/>
</dbReference>
<comment type="caution">
    <text evidence="17">The sequence shown here is derived from an EMBL/GenBank/DDBJ whole genome shotgun (WGS) entry which is preliminary data.</text>
</comment>
<evidence type="ECO:0000259" key="16">
    <source>
        <dbReference type="Pfam" id="PF22461"/>
    </source>
</evidence>
<keyword evidence="3" id="KW-0813">Transport</keyword>
<evidence type="ECO:0000313" key="18">
    <source>
        <dbReference type="Proteomes" id="UP001243717"/>
    </source>
</evidence>
<dbReference type="InterPro" id="IPR054765">
    <property type="entry name" value="SLBB_dom"/>
</dbReference>
<evidence type="ECO:0000256" key="4">
    <source>
        <dbReference type="ARBA" id="ARBA00022452"/>
    </source>
</evidence>
<feature type="domain" description="SLBB" evidence="16">
    <location>
        <begin position="148"/>
        <end position="229"/>
    </location>
</feature>
<evidence type="ECO:0000256" key="10">
    <source>
        <dbReference type="ARBA" id="ARBA00023114"/>
    </source>
</evidence>
<evidence type="ECO:0000256" key="6">
    <source>
        <dbReference type="ARBA" id="ARBA00022692"/>
    </source>
</evidence>
<comment type="subcellular location">
    <subcellularLocation>
        <location evidence="1">Cell outer membrane</location>
        <topology evidence="1">Multi-pass membrane protein</topology>
    </subcellularLocation>
</comment>
<keyword evidence="12" id="KW-0564">Palmitate</keyword>
<proteinExistence type="inferred from homology"/>
<dbReference type="InterPro" id="IPR049712">
    <property type="entry name" value="Poly_export"/>
</dbReference>
<keyword evidence="9" id="KW-0406">Ion transport</keyword>
<evidence type="ECO:0000256" key="12">
    <source>
        <dbReference type="ARBA" id="ARBA00023139"/>
    </source>
</evidence>
<accession>A0ABU1AG53</accession>
<dbReference type="InterPro" id="IPR003715">
    <property type="entry name" value="Poly_export_N"/>
</dbReference>
<protein>
    <submittedName>
        <fullName evidence="17">Polysaccharide biosynthesis/export family protein</fullName>
    </submittedName>
</protein>
<evidence type="ECO:0000256" key="2">
    <source>
        <dbReference type="ARBA" id="ARBA00009450"/>
    </source>
</evidence>
<dbReference type="Gene3D" id="3.30.1950.10">
    <property type="entry name" value="wza like domain"/>
    <property type="match status" value="1"/>
</dbReference>
<evidence type="ECO:0000256" key="14">
    <source>
        <dbReference type="ARBA" id="ARBA00023288"/>
    </source>
</evidence>
<evidence type="ECO:0000256" key="1">
    <source>
        <dbReference type="ARBA" id="ARBA00004571"/>
    </source>
</evidence>
<keyword evidence="4" id="KW-1134">Transmembrane beta strand</keyword>
<dbReference type="Gene3D" id="3.10.560.10">
    <property type="entry name" value="Outer membrane lipoprotein wza domain like"/>
    <property type="match status" value="2"/>
</dbReference>
<evidence type="ECO:0000256" key="3">
    <source>
        <dbReference type="ARBA" id="ARBA00022448"/>
    </source>
</evidence>
<feature type="domain" description="Polysaccharide export protein N-terminal" evidence="15">
    <location>
        <begin position="65"/>
        <end position="138"/>
    </location>
</feature>
<comment type="similarity">
    <text evidence="2">Belongs to the BexD/CtrA/VexA family.</text>
</comment>
<keyword evidence="13" id="KW-0998">Cell outer membrane</keyword>
<dbReference type="EMBL" id="JARXIC010000006">
    <property type="protein sequence ID" value="MDQ8193797.1"/>
    <property type="molecule type" value="Genomic_DNA"/>
</dbReference>
<evidence type="ECO:0000256" key="8">
    <source>
        <dbReference type="ARBA" id="ARBA00023047"/>
    </source>
</evidence>
<dbReference type="PANTHER" id="PTHR33619:SF3">
    <property type="entry name" value="POLYSACCHARIDE EXPORT PROTEIN GFCE-RELATED"/>
    <property type="match status" value="1"/>
</dbReference>
<gene>
    <name evidence="17" type="ORF">QEH59_05145</name>
</gene>
<keyword evidence="5" id="KW-0762">Sugar transport</keyword>
<organism evidence="17 18">
    <name type="scientific">Thalassobacterium sedimentorum</name>
    <dbReference type="NCBI Taxonomy" id="3041258"/>
    <lineage>
        <taxon>Bacteria</taxon>
        <taxon>Pseudomonadati</taxon>
        <taxon>Verrucomicrobiota</taxon>
        <taxon>Opitutia</taxon>
        <taxon>Puniceicoccales</taxon>
        <taxon>Coraliomargaritaceae</taxon>
        <taxon>Thalassobacterium</taxon>
    </lineage>
</organism>
<dbReference type="PANTHER" id="PTHR33619">
    <property type="entry name" value="POLYSACCHARIDE EXPORT PROTEIN GFCE-RELATED"/>
    <property type="match status" value="1"/>
</dbReference>
<dbReference type="Pfam" id="PF02563">
    <property type="entry name" value="Poly_export"/>
    <property type="match status" value="1"/>
</dbReference>
<keyword evidence="7" id="KW-0732">Signal</keyword>
<keyword evidence="10" id="KW-0626">Porin</keyword>
<evidence type="ECO:0000259" key="15">
    <source>
        <dbReference type="Pfam" id="PF02563"/>
    </source>
</evidence>
<evidence type="ECO:0000256" key="5">
    <source>
        <dbReference type="ARBA" id="ARBA00022597"/>
    </source>
</evidence>
<keyword evidence="18" id="KW-1185">Reference proteome</keyword>
<evidence type="ECO:0000256" key="7">
    <source>
        <dbReference type="ARBA" id="ARBA00022729"/>
    </source>
</evidence>
<feature type="domain" description="SLBB" evidence="16">
    <location>
        <begin position="236"/>
        <end position="315"/>
    </location>
</feature>
<evidence type="ECO:0000256" key="11">
    <source>
        <dbReference type="ARBA" id="ARBA00023136"/>
    </source>
</evidence>
<dbReference type="RefSeq" id="WP_308984284.1">
    <property type="nucleotide sequence ID" value="NZ_JARXIC010000006.1"/>
</dbReference>
<keyword evidence="11" id="KW-0472">Membrane</keyword>
<evidence type="ECO:0000313" key="17">
    <source>
        <dbReference type="EMBL" id="MDQ8193797.1"/>
    </source>
</evidence>
<reference evidence="17 18" key="1">
    <citation type="submission" date="2023-04" db="EMBL/GenBank/DDBJ databases">
        <title>A novel bacteria isolated from coastal sediment.</title>
        <authorList>
            <person name="Liu X.-J."/>
            <person name="Du Z.-J."/>
        </authorList>
    </citation>
    <scope>NUCLEOTIDE SEQUENCE [LARGE SCALE GENOMIC DNA]</scope>
    <source>
        <strain evidence="17 18">SDUM461004</strain>
    </source>
</reference>
<dbReference type="PROSITE" id="PS51257">
    <property type="entry name" value="PROKAR_LIPOPROTEIN"/>
    <property type="match status" value="1"/>
</dbReference>